<dbReference type="PANTHER" id="PTHR12566:SF6">
    <property type="entry name" value="FOG-1 PROTEIN"/>
    <property type="match status" value="1"/>
</dbReference>
<organism evidence="2 3">
    <name type="scientific">Elaeophora elaphi</name>
    <dbReference type="NCBI Taxonomy" id="1147741"/>
    <lineage>
        <taxon>Eukaryota</taxon>
        <taxon>Metazoa</taxon>
        <taxon>Ecdysozoa</taxon>
        <taxon>Nematoda</taxon>
        <taxon>Chromadorea</taxon>
        <taxon>Rhabditida</taxon>
        <taxon>Spirurina</taxon>
        <taxon>Spiruromorpha</taxon>
        <taxon>Filarioidea</taxon>
        <taxon>Onchocercidae</taxon>
        <taxon>Elaeophora</taxon>
    </lineage>
</organism>
<dbReference type="Pfam" id="PF16367">
    <property type="entry name" value="RRM_7"/>
    <property type="match status" value="1"/>
</dbReference>
<dbReference type="GO" id="GO:0005634">
    <property type="term" value="C:nucleus"/>
    <property type="evidence" value="ECO:0007669"/>
    <property type="project" value="TreeGrafter"/>
</dbReference>
<dbReference type="PANTHER" id="PTHR12566">
    <property type="entry name" value="CYTOPLASMIC POLYADENYLATION ELEMENT BINDING PROTEIN CPEB"/>
    <property type="match status" value="1"/>
</dbReference>
<proteinExistence type="predicted"/>
<dbReference type="Gene3D" id="3.30.70.330">
    <property type="match status" value="1"/>
</dbReference>
<dbReference type="GO" id="GO:0008135">
    <property type="term" value="F:translation factor activity, RNA binding"/>
    <property type="evidence" value="ECO:0007669"/>
    <property type="project" value="TreeGrafter"/>
</dbReference>
<dbReference type="STRING" id="1147741.A0A0R3RP20"/>
<dbReference type="GO" id="GO:0003730">
    <property type="term" value="F:mRNA 3'-UTR binding"/>
    <property type="evidence" value="ECO:0007669"/>
    <property type="project" value="InterPro"/>
</dbReference>
<dbReference type="GO" id="GO:2000766">
    <property type="term" value="P:negative regulation of cytoplasmic translation"/>
    <property type="evidence" value="ECO:0007669"/>
    <property type="project" value="TreeGrafter"/>
</dbReference>
<dbReference type="WBParaSite" id="EEL_0000323101-mRNA-1">
    <property type="protein sequence ID" value="EEL_0000323101-mRNA-1"/>
    <property type="gene ID" value="EEL_0000323101"/>
</dbReference>
<evidence type="ECO:0000259" key="1">
    <source>
        <dbReference type="Pfam" id="PF16367"/>
    </source>
</evidence>
<evidence type="ECO:0000313" key="2">
    <source>
        <dbReference type="Proteomes" id="UP000050640"/>
    </source>
</evidence>
<keyword evidence="2" id="KW-1185">Reference proteome</keyword>
<feature type="domain" description="RRM" evidence="1">
    <location>
        <begin position="14"/>
        <end position="84"/>
    </location>
</feature>
<dbReference type="GO" id="GO:0000900">
    <property type="term" value="F:mRNA regulatory element binding translation repressor activity"/>
    <property type="evidence" value="ECO:0007669"/>
    <property type="project" value="TreeGrafter"/>
</dbReference>
<accession>A0A0R3RP20</accession>
<dbReference type="GO" id="GO:0005737">
    <property type="term" value="C:cytoplasm"/>
    <property type="evidence" value="ECO:0007669"/>
    <property type="project" value="TreeGrafter"/>
</dbReference>
<dbReference type="InterPro" id="IPR012677">
    <property type="entry name" value="Nucleotide-bd_a/b_plait_sf"/>
</dbReference>
<dbReference type="InterPro" id="IPR034819">
    <property type="entry name" value="CPEB"/>
</dbReference>
<evidence type="ECO:0000313" key="3">
    <source>
        <dbReference type="WBParaSite" id="EEL_0000323101-mRNA-1"/>
    </source>
</evidence>
<dbReference type="Proteomes" id="UP000050640">
    <property type="component" value="Unplaced"/>
</dbReference>
<dbReference type="GO" id="GO:0043022">
    <property type="term" value="F:ribosome binding"/>
    <property type="evidence" value="ECO:0007669"/>
    <property type="project" value="TreeGrafter"/>
</dbReference>
<name>A0A0R3RP20_9BILA</name>
<dbReference type="InterPro" id="IPR000504">
    <property type="entry name" value="RRM_dom"/>
</dbReference>
<reference evidence="3" key="1">
    <citation type="submission" date="2017-02" db="UniProtKB">
        <authorList>
            <consortium name="WormBaseParasite"/>
        </authorList>
    </citation>
    <scope>IDENTIFICATION</scope>
</reference>
<sequence length="122" mass="13889">MYATKTANEFPDVLATFFNQFGENFLDWPHRKCCKVMAPSNGYVFVVFANEHSVRRLVDASEMRRGEYFVSIKNGRKGTKQITIDTAKFVSSHGAKLLPREIKSFSKRFQATSVDHCSISSQ</sequence>
<dbReference type="AlphaFoldDB" id="A0A0R3RP20"/>
<protein>
    <submittedName>
        <fullName evidence="3">RRM domain-containing protein</fullName>
    </submittedName>
</protein>
<dbReference type="GO" id="GO:0045202">
    <property type="term" value="C:synapse"/>
    <property type="evidence" value="ECO:0007669"/>
    <property type="project" value="TreeGrafter"/>
</dbReference>
<dbReference type="GO" id="GO:0043005">
    <property type="term" value="C:neuron projection"/>
    <property type="evidence" value="ECO:0007669"/>
    <property type="project" value="TreeGrafter"/>
</dbReference>